<accession>A0ABY5DWR3</accession>
<protein>
    <submittedName>
        <fullName evidence="2">Uncharacterized protein</fullName>
    </submittedName>
</protein>
<dbReference type="EMBL" id="CP098502">
    <property type="protein sequence ID" value="UTI65085.1"/>
    <property type="molecule type" value="Genomic_DNA"/>
</dbReference>
<gene>
    <name evidence="2" type="ORF">NBH00_02480</name>
</gene>
<proteinExistence type="predicted"/>
<reference evidence="2 3" key="1">
    <citation type="submission" date="2022-06" db="EMBL/GenBank/DDBJ databases">
        <title>Paraconexibacter antarcticus.</title>
        <authorList>
            <person name="Kim C.S."/>
        </authorList>
    </citation>
    <scope>NUCLEOTIDE SEQUENCE [LARGE SCALE GENOMIC DNA]</scope>
    <source>
        <strain evidence="2 3">02-257</strain>
    </source>
</reference>
<name>A0ABY5DWR3_9ACTN</name>
<keyword evidence="3" id="KW-1185">Reference proteome</keyword>
<organism evidence="2 3">
    <name type="scientific">Paraconexibacter antarcticus</name>
    <dbReference type="NCBI Taxonomy" id="2949664"/>
    <lineage>
        <taxon>Bacteria</taxon>
        <taxon>Bacillati</taxon>
        <taxon>Actinomycetota</taxon>
        <taxon>Thermoleophilia</taxon>
        <taxon>Solirubrobacterales</taxon>
        <taxon>Paraconexibacteraceae</taxon>
        <taxon>Paraconexibacter</taxon>
    </lineage>
</organism>
<keyword evidence="1" id="KW-1133">Transmembrane helix</keyword>
<evidence type="ECO:0000313" key="2">
    <source>
        <dbReference type="EMBL" id="UTI65085.1"/>
    </source>
</evidence>
<sequence>MADQPANIYTSSLCRRDKRWRSRHRRVFSVGSVSRGGAFVAGLCVTAVAVAERLFL</sequence>
<feature type="transmembrane region" description="Helical" evidence="1">
    <location>
        <begin position="27"/>
        <end position="51"/>
    </location>
</feature>
<evidence type="ECO:0000256" key="1">
    <source>
        <dbReference type="SAM" id="Phobius"/>
    </source>
</evidence>
<dbReference type="Proteomes" id="UP001056035">
    <property type="component" value="Chromosome"/>
</dbReference>
<keyword evidence="1" id="KW-0812">Transmembrane</keyword>
<keyword evidence="1" id="KW-0472">Membrane</keyword>
<evidence type="ECO:0000313" key="3">
    <source>
        <dbReference type="Proteomes" id="UP001056035"/>
    </source>
</evidence>
<dbReference type="RefSeq" id="WP_254571775.1">
    <property type="nucleotide sequence ID" value="NZ_CP098502.1"/>
</dbReference>